<dbReference type="RefSeq" id="XP_026604414.1">
    <property type="nucleotide sequence ID" value="XM_026746934.1"/>
</dbReference>
<dbReference type="OrthoDB" id="2247093at2759"/>
<keyword evidence="4" id="KW-1185">Reference proteome</keyword>
<feature type="region of interest" description="Disordered" evidence="1">
    <location>
        <begin position="211"/>
        <end position="255"/>
    </location>
</feature>
<dbReference type="Proteomes" id="UP000256690">
    <property type="component" value="Unassembled WGS sequence"/>
</dbReference>
<dbReference type="EMBL" id="PVWQ01000005">
    <property type="protein sequence ID" value="RDW81361.1"/>
    <property type="molecule type" value="Genomic_DNA"/>
</dbReference>
<dbReference type="PROSITE" id="PS00036">
    <property type="entry name" value="BZIP_BASIC"/>
    <property type="match status" value="1"/>
</dbReference>
<feature type="compositionally biased region" description="Polar residues" evidence="1">
    <location>
        <begin position="211"/>
        <end position="220"/>
    </location>
</feature>
<sequence>MSKIPAVSGPSPTDAYSLERRGSLERKRRHADEDDSSPTTERRDSLRSRPLPWHPSAPVEPPYSSQHRSIGVTSILNPSATEGAGTRTASVDGGREGLGERLSLDPPSHARFSPSSMHLPSPSMHSPNLPLLPSGMRSHQGVSPVSPSARFPGATGYFPPKPAPGQTPLAQQLPRLHTVAPSSPLPMIETGHPTPLSAHHHQLPTHLTSTFASHRASTNHTPTPSSKEPSPTTPVSVLSPLGRSSPALAAGPGQPAPGYMNIAPYAQRDPTTGVVIEAGNVAPPGKIVCFVDLKSGSAAQAEKRRANSGASRRFRNRKREDQQKIAELEEEKRKLSQELRMTVEQRDFYRSERDYFRDEASRFAQLPVRPTSPPLLCPKASARADVKAEKAATDASSHQRTSGPIAPAPMPALTWTAPSSYSTGQPERTALDKQQARPIPRTPGAWSRTT</sequence>
<feature type="region of interest" description="Disordered" evidence="1">
    <location>
        <begin position="301"/>
        <end position="322"/>
    </location>
</feature>
<dbReference type="GeneID" id="38115288"/>
<reference evidence="3 4" key="1">
    <citation type="journal article" date="2018" name="IMA Fungus">
        <title>IMA Genome-F 9: Draft genome sequence of Annulohypoxylon stygium, Aspergillus mulundensis, Berkeleyomyces basicola (syn. Thielaviopsis basicola), Ceratocystis smalleyi, two Cercospora beticola strains, Coleophoma cylindrospora, Fusarium fracticaudum, Phialophora cf. hyalina, and Morchella septimelata.</title>
        <authorList>
            <person name="Wingfield B.D."/>
            <person name="Bills G.F."/>
            <person name="Dong Y."/>
            <person name="Huang W."/>
            <person name="Nel W.J."/>
            <person name="Swalarsk-Parry B.S."/>
            <person name="Vaghefi N."/>
            <person name="Wilken P.M."/>
            <person name="An Z."/>
            <person name="de Beer Z.W."/>
            <person name="De Vos L."/>
            <person name="Chen L."/>
            <person name="Duong T.A."/>
            <person name="Gao Y."/>
            <person name="Hammerbacher A."/>
            <person name="Kikkert J.R."/>
            <person name="Li Y."/>
            <person name="Li H."/>
            <person name="Li K."/>
            <person name="Li Q."/>
            <person name="Liu X."/>
            <person name="Ma X."/>
            <person name="Naidoo K."/>
            <person name="Pethybridge S.J."/>
            <person name="Sun J."/>
            <person name="Steenkamp E.T."/>
            <person name="van der Nest M.A."/>
            <person name="van Wyk S."/>
            <person name="Wingfield M.J."/>
            <person name="Xiong C."/>
            <person name="Yue Q."/>
            <person name="Zhang X."/>
        </authorList>
    </citation>
    <scope>NUCLEOTIDE SEQUENCE [LARGE SCALE GENOMIC DNA]</scope>
    <source>
        <strain evidence="3 4">DSM 5745</strain>
    </source>
</reference>
<dbReference type="InterPro" id="IPR004827">
    <property type="entry name" value="bZIP"/>
</dbReference>
<name>A0A3D8S5L8_9EURO</name>
<evidence type="ECO:0000313" key="3">
    <source>
        <dbReference type="EMBL" id="RDW81361.1"/>
    </source>
</evidence>
<feature type="compositionally biased region" description="Low complexity" evidence="1">
    <location>
        <begin position="113"/>
        <end position="131"/>
    </location>
</feature>
<feature type="compositionally biased region" description="Low complexity" evidence="1">
    <location>
        <begin position="221"/>
        <end position="255"/>
    </location>
</feature>
<accession>A0A3D8S5L8</accession>
<feature type="compositionally biased region" description="Polar residues" evidence="1">
    <location>
        <begin position="63"/>
        <end position="80"/>
    </location>
</feature>
<gene>
    <name evidence="3" type="ORF">DSM5745_04918</name>
</gene>
<evidence type="ECO:0000256" key="1">
    <source>
        <dbReference type="SAM" id="MobiDB-lite"/>
    </source>
</evidence>
<feature type="compositionally biased region" description="Basic and acidic residues" evidence="1">
    <location>
        <begin position="93"/>
        <end position="103"/>
    </location>
</feature>
<feature type="compositionally biased region" description="Polar residues" evidence="1">
    <location>
        <begin position="416"/>
        <end position="426"/>
    </location>
</feature>
<feature type="compositionally biased region" description="Pro residues" evidence="1">
    <location>
        <begin position="52"/>
        <end position="61"/>
    </location>
</feature>
<organism evidence="3 4">
    <name type="scientific">Aspergillus mulundensis</name>
    <dbReference type="NCBI Taxonomy" id="1810919"/>
    <lineage>
        <taxon>Eukaryota</taxon>
        <taxon>Fungi</taxon>
        <taxon>Dikarya</taxon>
        <taxon>Ascomycota</taxon>
        <taxon>Pezizomycotina</taxon>
        <taxon>Eurotiomycetes</taxon>
        <taxon>Eurotiomycetidae</taxon>
        <taxon>Eurotiales</taxon>
        <taxon>Aspergillaceae</taxon>
        <taxon>Aspergillus</taxon>
        <taxon>Aspergillus subgen. Nidulantes</taxon>
    </lineage>
</organism>
<evidence type="ECO:0000259" key="2">
    <source>
        <dbReference type="PROSITE" id="PS00036"/>
    </source>
</evidence>
<evidence type="ECO:0000313" key="4">
    <source>
        <dbReference type="Proteomes" id="UP000256690"/>
    </source>
</evidence>
<dbReference type="GO" id="GO:0003700">
    <property type="term" value="F:DNA-binding transcription factor activity"/>
    <property type="evidence" value="ECO:0007669"/>
    <property type="project" value="InterPro"/>
</dbReference>
<feature type="region of interest" description="Disordered" evidence="1">
    <location>
        <begin position="1"/>
        <end position="131"/>
    </location>
</feature>
<feature type="region of interest" description="Disordered" evidence="1">
    <location>
        <begin position="387"/>
        <end position="450"/>
    </location>
</feature>
<feature type="domain" description="BZIP" evidence="2">
    <location>
        <begin position="303"/>
        <end position="317"/>
    </location>
</feature>
<proteinExistence type="predicted"/>
<comment type="caution">
    <text evidence="3">The sequence shown here is derived from an EMBL/GenBank/DDBJ whole genome shotgun (WGS) entry which is preliminary data.</text>
</comment>
<dbReference type="AlphaFoldDB" id="A0A3D8S5L8"/>
<protein>
    <recommendedName>
        <fullName evidence="2">BZIP domain-containing protein</fullName>
    </recommendedName>
</protein>